<feature type="compositionally biased region" description="Basic residues" evidence="7">
    <location>
        <begin position="30"/>
        <end position="40"/>
    </location>
</feature>
<keyword evidence="3 6" id="KW-0805">Transcription regulation</keyword>
<evidence type="ECO:0000256" key="2">
    <source>
        <dbReference type="ARBA" id="ARBA00022491"/>
    </source>
</evidence>
<evidence type="ECO:0000256" key="5">
    <source>
        <dbReference type="ARBA" id="ARBA00023242"/>
    </source>
</evidence>
<feature type="domain" description="OVATE" evidence="8">
    <location>
        <begin position="363"/>
        <end position="422"/>
    </location>
</feature>
<dbReference type="InterPro" id="IPR006458">
    <property type="entry name" value="Ovate_C"/>
</dbReference>
<dbReference type="GO" id="GO:0005634">
    <property type="term" value="C:nucleus"/>
    <property type="evidence" value="ECO:0007669"/>
    <property type="project" value="UniProtKB-SubCell"/>
</dbReference>
<dbReference type="PANTHER" id="PTHR33057:SF151">
    <property type="entry name" value="TRANSCRIPTION REPRESSOR OFP1"/>
    <property type="match status" value="1"/>
</dbReference>
<dbReference type="GO" id="GO:0003677">
    <property type="term" value="F:DNA binding"/>
    <property type="evidence" value="ECO:0007669"/>
    <property type="project" value="InterPro"/>
</dbReference>
<evidence type="ECO:0000256" key="6">
    <source>
        <dbReference type="RuleBase" id="RU367028"/>
    </source>
</evidence>
<dbReference type="InterPro" id="IPR038933">
    <property type="entry name" value="Ovate"/>
</dbReference>
<dbReference type="Pfam" id="PF13724">
    <property type="entry name" value="DNA_binding_2"/>
    <property type="match status" value="1"/>
</dbReference>
<accession>A0AAV2DY14</accession>
<dbReference type="PROSITE" id="PS51754">
    <property type="entry name" value="OVATE"/>
    <property type="match status" value="1"/>
</dbReference>
<feature type="compositionally biased region" description="Basic residues" evidence="7">
    <location>
        <begin position="53"/>
        <end position="64"/>
    </location>
</feature>
<keyword evidence="4 6" id="KW-0804">Transcription</keyword>
<name>A0AAV2DY14_9ROSI</name>
<evidence type="ECO:0000256" key="4">
    <source>
        <dbReference type="ARBA" id="ARBA00023163"/>
    </source>
</evidence>
<sequence length="430" mass="47325">MGNLRFRLSDMMPNAWFYKLKDMSSGGATSHKRGNGKKLHPATPPPSQPCKPKQPHHHQQHSYSRKSYYFTRDLSSGNPNHSDNTLPNSPSKLSDHPPTPRKSSKRRAAKRRSTSSAAAARSSSSKLVSSSVSAGCSCRANWTKTDSLAAVAAAVPGDRSASLSDSNSDSFPPEFRSDCSLTTESFDKMVSWSSNSCGCPLDLADSGSNDIIIDIDKRSLVDPAYQVFEKLPGRQLPPILTKPSSFDDRIEDIKRKETREVVPSATKQRRTPPSSKKMEGSKTRASSLSVKVTREESLTVKQQGRKLNSANSPGIKLRVNSPRIGYRRNIQGQGRKSVSSSTSTSSSSRSSSSKKSLSGCLAVVKSSFDPQTDFRESMVEMIVENKLSASKDLEDLLACYLSLNSDEYHEVIIKVFKQIWFDYLTNARSK</sequence>
<feature type="compositionally biased region" description="Low complexity" evidence="7">
    <location>
        <begin position="335"/>
        <end position="354"/>
    </location>
</feature>
<evidence type="ECO:0000256" key="3">
    <source>
        <dbReference type="ARBA" id="ARBA00023015"/>
    </source>
</evidence>
<dbReference type="InterPro" id="IPR025830">
    <property type="entry name" value="DNA_bnd_dom_ovate"/>
</dbReference>
<evidence type="ECO:0000313" key="9">
    <source>
        <dbReference type="EMBL" id="CAL1378462.1"/>
    </source>
</evidence>
<dbReference type="Proteomes" id="UP001497516">
    <property type="component" value="Chromosome 3"/>
</dbReference>
<feature type="compositionally biased region" description="Polar residues" evidence="7">
    <location>
        <begin position="73"/>
        <end position="92"/>
    </location>
</feature>
<organism evidence="9 10">
    <name type="scientific">Linum trigynum</name>
    <dbReference type="NCBI Taxonomy" id="586398"/>
    <lineage>
        <taxon>Eukaryota</taxon>
        <taxon>Viridiplantae</taxon>
        <taxon>Streptophyta</taxon>
        <taxon>Embryophyta</taxon>
        <taxon>Tracheophyta</taxon>
        <taxon>Spermatophyta</taxon>
        <taxon>Magnoliopsida</taxon>
        <taxon>eudicotyledons</taxon>
        <taxon>Gunneridae</taxon>
        <taxon>Pentapetalae</taxon>
        <taxon>rosids</taxon>
        <taxon>fabids</taxon>
        <taxon>Malpighiales</taxon>
        <taxon>Linaceae</taxon>
        <taxon>Linum</taxon>
    </lineage>
</organism>
<evidence type="ECO:0000313" key="10">
    <source>
        <dbReference type="Proteomes" id="UP001497516"/>
    </source>
</evidence>
<protein>
    <recommendedName>
        <fullName evidence="6">Transcription repressor</fullName>
    </recommendedName>
    <alternativeName>
        <fullName evidence="6">Ovate family protein</fullName>
    </alternativeName>
</protein>
<evidence type="ECO:0000259" key="8">
    <source>
        <dbReference type="PROSITE" id="PS51754"/>
    </source>
</evidence>
<evidence type="ECO:0000256" key="1">
    <source>
        <dbReference type="ARBA" id="ARBA00004123"/>
    </source>
</evidence>
<dbReference type="EMBL" id="OZ034816">
    <property type="protein sequence ID" value="CAL1378462.1"/>
    <property type="molecule type" value="Genomic_DNA"/>
</dbReference>
<keyword evidence="5 6" id="KW-0539">Nucleus</keyword>
<feature type="compositionally biased region" description="Polar residues" evidence="7">
    <location>
        <begin position="299"/>
        <end position="312"/>
    </location>
</feature>
<feature type="region of interest" description="Disordered" evidence="7">
    <location>
        <begin position="24"/>
        <end position="124"/>
    </location>
</feature>
<feature type="region of interest" description="Disordered" evidence="7">
    <location>
        <begin position="258"/>
        <end position="354"/>
    </location>
</feature>
<feature type="compositionally biased region" description="Low complexity" evidence="7">
    <location>
        <begin position="114"/>
        <end position="124"/>
    </location>
</feature>
<gene>
    <name evidence="9" type="ORF">LTRI10_LOCUS20039</name>
</gene>
<dbReference type="AlphaFoldDB" id="A0AAV2DY14"/>
<comment type="subcellular location">
    <subcellularLocation>
        <location evidence="1 6">Nucleus</location>
    </subcellularLocation>
</comment>
<keyword evidence="2 6" id="KW-0678">Repressor</keyword>
<keyword evidence="10" id="KW-1185">Reference proteome</keyword>
<dbReference type="PANTHER" id="PTHR33057">
    <property type="entry name" value="TRANSCRIPTION REPRESSOR OFP7-RELATED"/>
    <property type="match status" value="1"/>
</dbReference>
<feature type="compositionally biased region" description="Basic residues" evidence="7">
    <location>
        <begin position="102"/>
        <end position="113"/>
    </location>
</feature>
<reference evidence="9 10" key="1">
    <citation type="submission" date="2024-04" db="EMBL/GenBank/DDBJ databases">
        <authorList>
            <person name="Fracassetti M."/>
        </authorList>
    </citation>
    <scope>NUCLEOTIDE SEQUENCE [LARGE SCALE GENOMIC DNA]</scope>
</reference>
<proteinExistence type="predicted"/>
<dbReference type="Pfam" id="PF04844">
    <property type="entry name" value="Ovate"/>
    <property type="match status" value="1"/>
</dbReference>
<comment type="function">
    <text evidence="6">Transcriptional repressor that regulates multiple aspects of plant growth and development.</text>
</comment>
<dbReference type="NCBIfam" id="TIGR01568">
    <property type="entry name" value="A_thal_3678"/>
    <property type="match status" value="1"/>
</dbReference>
<evidence type="ECO:0000256" key="7">
    <source>
        <dbReference type="SAM" id="MobiDB-lite"/>
    </source>
</evidence>
<dbReference type="GO" id="GO:0045892">
    <property type="term" value="P:negative regulation of DNA-templated transcription"/>
    <property type="evidence" value="ECO:0007669"/>
    <property type="project" value="UniProtKB-UniRule"/>
</dbReference>